<dbReference type="InterPro" id="IPR036291">
    <property type="entry name" value="NAD(P)-bd_dom_sf"/>
</dbReference>
<dbReference type="Proteomes" id="UP000031599">
    <property type="component" value="Unassembled WGS sequence"/>
</dbReference>
<evidence type="ECO:0000259" key="1">
    <source>
        <dbReference type="Pfam" id="PF01370"/>
    </source>
</evidence>
<dbReference type="Gene3D" id="3.40.50.720">
    <property type="entry name" value="NAD(P)-binding Rossmann-like Domain"/>
    <property type="match status" value="1"/>
</dbReference>
<dbReference type="InterPro" id="IPR001509">
    <property type="entry name" value="Epimerase_deHydtase"/>
</dbReference>
<dbReference type="AlphaFoldDB" id="A0A0C1ZHP1"/>
<reference evidence="2 3" key="1">
    <citation type="submission" date="2014-12" db="EMBL/GenBank/DDBJ databases">
        <title>Genome assembly of Enhygromyxa salina DSM 15201.</title>
        <authorList>
            <person name="Sharma G."/>
            <person name="Subramanian S."/>
        </authorList>
    </citation>
    <scope>NUCLEOTIDE SEQUENCE [LARGE SCALE GENOMIC DNA]</scope>
    <source>
        <strain evidence="2 3">DSM 15201</strain>
    </source>
</reference>
<feature type="domain" description="NAD-dependent epimerase/dehydratase" evidence="1">
    <location>
        <begin position="28"/>
        <end position="234"/>
    </location>
</feature>
<dbReference type="SUPFAM" id="SSF51735">
    <property type="entry name" value="NAD(P)-binding Rossmann-fold domains"/>
    <property type="match status" value="1"/>
</dbReference>
<comment type="caution">
    <text evidence="2">The sequence shown here is derived from an EMBL/GenBank/DDBJ whole genome shotgun (WGS) entry which is preliminary data.</text>
</comment>
<organism evidence="2 3">
    <name type="scientific">Enhygromyxa salina</name>
    <dbReference type="NCBI Taxonomy" id="215803"/>
    <lineage>
        <taxon>Bacteria</taxon>
        <taxon>Pseudomonadati</taxon>
        <taxon>Myxococcota</taxon>
        <taxon>Polyangia</taxon>
        <taxon>Nannocystales</taxon>
        <taxon>Nannocystaceae</taxon>
        <taxon>Enhygromyxa</taxon>
    </lineage>
</organism>
<protein>
    <submittedName>
        <fullName evidence="2">Nucleoside-diphosphate-sugar epimerase</fullName>
    </submittedName>
</protein>
<proteinExistence type="predicted"/>
<gene>
    <name evidence="2" type="ORF">DB30_03716</name>
</gene>
<evidence type="ECO:0000313" key="3">
    <source>
        <dbReference type="Proteomes" id="UP000031599"/>
    </source>
</evidence>
<name>A0A0C1ZHP1_9BACT</name>
<dbReference type="EMBL" id="JMCC02000029">
    <property type="protein sequence ID" value="KIG17119.1"/>
    <property type="molecule type" value="Genomic_DNA"/>
</dbReference>
<accession>A0A0C1ZHP1</accession>
<evidence type="ECO:0000313" key="2">
    <source>
        <dbReference type="EMBL" id="KIG17119.1"/>
    </source>
</evidence>
<dbReference type="Pfam" id="PF01370">
    <property type="entry name" value="Epimerase"/>
    <property type="match status" value="1"/>
</dbReference>
<sequence length="334" mass="36086">MLRSRKHHHLGMNPLAQAQAAPLHTIFGAGQVGHKLALVLLDRGYRVRLVRRGPAGAPRQGLVWMSGDVTDPSFADEAARGAAVVYNCVNPPDYARWHGVLEPLARGVRGAATRAGARLVVLDCLYMYGVPGATPFDEDTPMRPCSSKGELRAQLVEELFEAHRRGEVEVTTGRASDYFGPDTPLSVLLNPRALARVRAGKRVEAFGDPDLPHGYSYTPDVARGLAELGTRPEAVGRAFHLPLSWAGSSRGLVERFGQALGQAGAIRAVPSWALTAVGVVSPTVRAIREMIYQWEVPYVIDDRRFCATFGVEATPIDEAIRATLGVANGNRRAA</sequence>